<name>A0AAU7KMB0_9GAMM</name>
<reference evidence="1" key="1">
    <citation type="submission" date="2022-06" db="EMBL/GenBank/DDBJ databases">
        <title>A novel DMS-producing enzyme.</title>
        <authorList>
            <person name="Zhang Y."/>
        </authorList>
    </citation>
    <scope>NUCLEOTIDE SEQUENCE</scope>
    <source>
        <strain evidence="1">RT37</strain>
    </source>
</reference>
<dbReference type="EMBL" id="CP098827">
    <property type="protein sequence ID" value="XBO72724.1"/>
    <property type="molecule type" value="Genomic_DNA"/>
</dbReference>
<accession>A0AAU7KMB0</accession>
<protein>
    <submittedName>
        <fullName evidence="1">Uncharacterized protein</fullName>
    </submittedName>
</protein>
<gene>
    <name evidence="1" type="ORF">NFG58_08490</name>
</gene>
<proteinExistence type="predicted"/>
<dbReference type="AlphaFoldDB" id="A0AAU7KMB0"/>
<sequence length="65" mass="7367">MSQNKCSLKVVKDGRVLHGTAAILHATSRDGGYDAYMANFAQKVVEHTMEEHLREERKPKLSRVK</sequence>
<dbReference type="RefSeq" id="WP_348827957.1">
    <property type="nucleotide sequence ID" value="NZ_CP098827.1"/>
</dbReference>
<organism evidence="1">
    <name type="scientific">Halomonas sp. RT37</name>
    <dbReference type="NCBI Taxonomy" id="2950872"/>
    <lineage>
        <taxon>Bacteria</taxon>
        <taxon>Pseudomonadati</taxon>
        <taxon>Pseudomonadota</taxon>
        <taxon>Gammaproteobacteria</taxon>
        <taxon>Oceanospirillales</taxon>
        <taxon>Halomonadaceae</taxon>
        <taxon>Halomonas</taxon>
    </lineage>
</organism>
<evidence type="ECO:0000313" key="1">
    <source>
        <dbReference type="EMBL" id="XBO72724.1"/>
    </source>
</evidence>